<dbReference type="Pfam" id="PF07510">
    <property type="entry name" value="GmrSD_C"/>
    <property type="match status" value="1"/>
</dbReference>
<accession>A0ABY1FRI9</accession>
<dbReference type="EMBL" id="FOTV01000016">
    <property type="protein sequence ID" value="SFL93627.1"/>
    <property type="molecule type" value="Genomic_DNA"/>
</dbReference>
<dbReference type="PANTHER" id="PTHR24094">
    <property type="entry name" value="SECRETED PROTEIN"/>
    <property type="match status" value="1"/>
</dbReference>
<evidence type="ECO:0000256" key="1">
    <source>
        <dbReference type="SAM" id="SignalP"/>
    </source>
</evidence>
<feature type="signal peptide" evidence="1">
    <location>
        <begin position="1"/>
        <end position="21"/>
    </location>
</feature>
<name>A0ABY1FRI9_9GAMM</name>
<reference evidence="3 4" key="1">
    <citation type="submission" date="2016-10" db="EMBL/GenBank/DDBJ databases">
        <authorList>
            <person name="Varghese N."/>
            <person name="Submissions S."/>
        </authorList>
    </citation>
    <scope>NUCLEOTIDE SEQUENCE [LARGE SCALE GENOMIC DNA]</scope>
    <source>
        <strain evidence="3 4">DSM 26291</strain>
    </source>
</reference>
<proteinExistence type="predicted"/>
<feature type="domain" description="GmrSD restriction endonucleases C-terminal" evidence="2">
    <location>
        <begin position="99"/>
        <end position="189"/>
    </location>
</feature>
<keyword evidence="1" id="KW-0732">Signal</keyword>
<dbReference type="InterPro" id="IPR011089">
    <property type="entry name" value="GmrSD_C"/>
</dbReference>
<evidence type="ECO:0000259" key="2">
    <source>
        <dbReference type="Pfam" id="PF07510"/>
    </source>
</evidence>
<dbReference type="PANTHER" id="PTHR24094:SF15">
    <property type="entry name" value="AMP-DEPENDENT SYNTHETASE_LIGASE DOMAIN-CONTAINING PROTEIN-RELATED"/>
    <property type="match status" value="1"/>
</dbReference>
<dbReference type="Proteomes" id="UP000199211">
    <property type="component" value="Unassembled WGS sequence"/>
</dbReference>
<feature type="chain" id="PRO_5045935020" description="GmrSD restriction endonucleases C-terminal domain-containing protein" evidence="1">
    <location>
        <begin position="22"/>
        <end position="235"/>
    </location>
</feature>
<organism evidence="3 4">
    <name type="scientific">Marinobacter salarius</name>
    <dbReference type="NCBI Taxonomy" id="1420917"/>
    <lineage>
        <taxon>Bacteria</taxon>
        <taxon>Pseudomonadati</taxon>
        <taxon>Pseudomonadota</taxon>
        <taxon>Gammaproteobacteria</taxon>
        <taxon>Pseudomonadales</taxon>
        <taxon>Marinobacteraceae</taxon>
        <taxon>Marinobacter</taxon>
    </lineage>
</organism>
<evidence type="ECO:0000313" key="4">
    <source>
        <dbReference type="Proteomes" id="UP000199211"/>
    </source>
</evidence>
<keyword evidence="4" id="KW-1185">Reference proteome</keyword>
<evidence type="ECO:0000313" key="3">
    <source>
        <dbReference type="EMBL" id="SFL93627.1"/>
    </source>
</evidence>
<sequence>MGCRTAWLLILVLSALPLVGAADVIKRSASGICHGPESPWYDAVKNYVGFTDLQSCMQSGGRLPKGTKASQEQINAQVYSRGHYGSGWADDDGDCQNTRHEVLAERSTTPVQYKDESECIVVFGRWISPFTNEVIQDARQLDADHIVPLSWSWQRGADKWSDQKREKFANDPSNVLIVESSLNSSKSDKGPDLWLPPKGRCGYTARFTRIVLKYQLQPNPAEYEKIKNILERCKG</sequence>
<dbReference type="RefSeq" id="WP_091643558.1">
    <property type="nucleotide sequence ID" value="NZ_FOTV01000016.1"/>
</dbReference>
<protein>
    <recommendedName>
        <fullName evidence="2">GmrSD restriction endonucleases C-terminal domain-containing protein</fullName>
    </recommendedName>
</protein>
<comment type="caution">
    <text evidence="3">The sequence shown here is derived from an EMBL/GenBank/DDBJ whole genome shotgun (WGS) entry which is preliminary data.</text>
</comment>
<gene>
    <name evidence="3" type="ORF">SAMN04487868_11630</name>
</gene>